<protein>
    <recommendedName>
        <fullName evidence="2">Response regulatory domain-containing protein</fullName>
    </recommendedName>
</protein>
<organism evidence="1">
    <name type="scientific">Cellulosimicrobium sp. ES-005</name>
    <dbReference type="NCBI Taxonomy" id="3163031"/>
    <lineage>
        <taxon>Bacteria</taxon>
        <taxon>Bacillati</taxon>
        <taxon>Actinomycetota</taxon>
        <taxon>Actinomycetes</taxon>
        <taxon>Micrococcales</taxon>
        <taxon>Promicromonosporaceae</taxon>
        <taxon>Cellulosimicrobium</taxon>
    </lineage>
</organism>
<sequence length="353" mass="39434">MTRTRRVLLVDDLEAKADIVAAVVKDTEDRDASTRYDVVHHSSAQRLVRALEEGGVASLAELDVILVDFSLNTHRYGGLGPVVAVEHPAPADGAAVRVEEVELSTGIGVLLHLTRLLATEEYVAARGARPVTALYTFVDLDEPTSRYFAAAAWSWFGVPVFSIRPKGMPEQLRRLGHAGVDQERVTDGAHALDELLEYFRHARRQLGWVTEGRGSDAYQWLRVLQENKLSEDVEAYRRVGLISRALRPNRRTRAVEPVTVDKVRQLHDRLVGRLYQRVKNFVACYDQYLVDDWPLGLDGDRAGNEAGYDRDAVRGALRDELDQTQEFWRAEDVSVALDLFRAGPGAPAGTARR</sequence>
<accession>A0AAU8G3N4</accession>
<dbReference type="EMBL" id="CP159290">
    <property type="protein sequence ID" value="XCH30676.1"/>
    <property type="molecule type" value="Genomic_DNA"/>
</dbReference>
<dbReference type="AlphaFoldDB" id="A0AAU8G3N4"/>
<evidence type="ECO:0000313" key="1">
    <source>
        <dbReference type="EMBL" id="XCH30676.1"/>
    </source>
</evidence>
<dbReference type="RefSeq" id="WP_353708530.1">
    <property type="nucleotide sequence ID" value="NZ_CP159290.1"/>
</dbReference>
<reference evidence="1" key="1">
    <citation type="submission" date="2024-06" db="EMBL/GenBank/DDBJ databases">
        <title>Complete genome sequence of the cellulolytic actinobacterium, Cellulosimicrobium ES-005.</title>
        <authorList>
            <person name="Matthews C.T."/>
            <person name="Underwood K.D."/>
            <person name="Ghanchi K.M."/>
            <person name="Fields S.D."/>
            <person name="Gardner S.G."/>
        </authorList>
    </citation>
    <scope>NUCLEOTIDE SEQUENCE</scope>
    <source>
        <strain evidence="1">ES-005</strain>
    </source>
</reference>
<name>A0AAU8G3N4_9MICO</name>
<gene>
    <name evidence="1" type="ORF">ABRQ22_03055</name>
</gene>
<proteinExistence type="predicted"/>
<evidence type="ECO:0008006" key="2">
    <source>
        <dbReference type="Google" id="ProtNLM"/>
    </source>
</evidence>